<dbReference type="Proteomes" id="UP000243579">
    <property type="component" value="Unassembled WGS sequence"/>
</dbReference>
<keyword evidence="2" id="KW-1185">Reference proteome</keyword>
<comment type="caution">
    <text evidence="1">The sequence shown here is derived from an EMBL/GenBank/DDBJ whole genome shotgun (WGS) entry which is preliminary data.</text>
</comment>
<dbReference type="EMBL" id="JNBR01002051">
    <property type="protein sequence ID" value="OQR83853.1"/>
    <property type="molecule type" value="Genomic_DNA"/>
</dbReference>
<evidence type="ECO:0000313" key="2">
    <source>
        <dbReference type="Proteomes" id="UP000243579"/>
    </source>
</evidence>
<dbReference type="AlphaFoldDB" id="A0A1V9YDM7"/>
<evidence type="ECO:0000313" key="1">
    <source>
        <dbReference type="EMBL" id="OQR83853.1"/>
    </source>
</evidence>
<gene>
    <name evidence="1" type="ORF">ACHHYP_14186</name>
</gene>
<sequence length="114" mass="12828">MGQTTSKYTHASNDYELVIKCSKELEYILEADFGATGRGLHEKISSANGDFSPQLVRQMRYLATIRNKLIHERGFDAIPDRSDFIAKFEQSAAELEALVKARRGNRGDSACRIM</sequence>
<name>A0A1V9YDM7_ACHHY</name>
<proteinExistence type="predicted"/>
<organism evidence="1 2">
    <name type="scientific">Achlya hypogyna</name>
    <name type="common">Oomycete</name>
    <name type="synonym">Protoachlya hypogyna</name>
    <dbReference type="NCBI Taxonomy" id="1202772"/>
    <lineage>
        <taxon>Eukaryota</taxon>
        <taxon>Sar</taxon>
        <taxon>Stramenopiles</taxon>
        <taxon>Oomycota</taxon>
        <taxon>Saprolegniomycetes</taxon>
        <taxon>Saprolegniales</taxon>
        <taxon>Achlyaceae</taxon>
        <taxon>Achlya</taxon>
    </lineage>
</organism>
<dbReference type="STRING" id="1202772.A0A1V9YDM7"/>
<protein>
    <recommendedName>
        <fullName evidence="3">DUF4145 domain-containing protein</fullName>
    </recommendedName>
</protein>
<accession>A0A1V9YDM7</accession>
<reference evidence="1 2" key="1">
    <citation type="journal article" date="2014" name="Genome Biol. Evol.">
        <title>The secreted proteins of Achlya hypogyna and Thraustotheca clavata identify the ancestral oomycete secretome and reveal gene acquisitions by horizontal gene transfer.</title>
        <authorList>
            <person name="Misner I."/>
            <person name="Blouin N."/>
            <person name="Leonard G."/>
            <person name="Richards T.A."/>
            <person name="Lane C.E."/>
        </authorList>
    </citation>
    <scope>NUCLEOTIDE SEQUENCE [LARGE SCALE GENOMIC DNA]</scope>
    <source>
        <strain evidence="1 2">ATCC 48635</strain>
    </source>
</reference>
<evidence type="ECO:0008006" key="3">
    <source>
        <dbReference type="Google" id="ProtNLM"/>
    </source>
</evidence>
<dbReference type="OrthoDB" id="10261355at2759"/>